<proteinExistence type="predicted"/>
<gene>
    <name evidence="2" type="primary">Piso0_004357</name>
    <name evidence="1" type="ORF">GNLVRS01_PISO0K15102g</name>
    <name evidence="2" type="ORF">GNLVRS01_PISO0L15103g</name>
</gene>
<dbReference type="InParanoid" id="G8Y590"/>
<dbReference type="Proteomes" id="UP000005222">
    <property type="component" value="Chromosome K"/>
</dbReference>
<name>G8Y590_PICSO</name>
<reference evidence="2" key="1">
    <citation type="submission" date="2011-10" db="EMBL/GenBank/DDBJ databases">
        <authorList>
            <person name="Genoscope - CEA"/>
        </authorList>
    </citation>
    <scope>NUCLEOTIDE SEQUENCE</scope>
</reference>
<dbReference type="OrthoDB" id="4024171at2759"/>
<dbReference type="HOGENOM" id="CLU_018056_0_0_1"/>
<dbReference type="Proteomes" id="UP000005222">
    <property type="component" value="Chromosome L"/>
</dbReference>
<dbReference type="EMBL" id="FO082049">
    <property type="protein sequence ID" value="CCE83770.1"/>
    <property type="molecule type" value="Genomic_DNA"/>
</dbReference>
<evidence type="ECO:0000313" key="3">
    <source>
        <dbReference type="Proteomes" id="UP000005222"/>
    </source>
</evidence>
<dbReference type="OMA" id="NETMPPF"/>
<reference evidence="3" key="2">
    <citation type="journal article" date="2012" name="G3 (Bethesda)">
        <title>Pichia sorbitophila, an interspecies yeast hybrid reveals early steps of genome resolution following polyploidization.</title>
        <authorList>
            <person name="Leh Louis V."/>
            <person name="Despons L."/>
            <person name="Friedrich A."/>
            <person name="Martin T."/>
            <person name="Durrens P."/>
            <person name="Casaregola S."/>
            <person name="Neuveglise C."/>
            <person name="Fairhead C."/>
            <person name="Marck C."/>
            <person name="Cruz J.A."/>
            <person name="Straub M.L."/>
            <person name="Kugler V."/>
            <person name="Sacerdot C."/>
            <person name="Uzunov Z."/>
            <person name="Thierry A."/>
            <person name="Weiss S."/>
            <person name="Bleykasten C."/>
            <person name="De Montigny J."/>
            <person name="Jacques N."/>
            <person name="Jung P."/>
            <person name="Lemaire M."/>
            <person name="Mallet S."/>
            <person name="Morel G."/>
            <person name="Richard G.F."/>
            <person name="Sarkar A."/>
            <person name="Savel G."/>
            <person name="Schacherer J."/>
            <person name="Seret M.L."/>
            <person name="Talla E."/>
            <person name="Samson G."/>
            <person name="Jubin C."/>
            <person name="Poulain J."/>
            <person name="Vacherie B."/>
            <person name="Barbe V."/>
            <person name="Pelletier E."/>
            <person name="Sherman D.J."/>
            <person name="Westhof E."/>
            <person name="Weissenbach J."/>
            <person name="Baret P.V."/>
            <person name="Wincker P."/>
            <person name="Gaillardin C."/>
            <person name="Dujon B."/>
            <person name="Souciet J.L."/>
        </authorList>
    </citation>
    <scope>NUCLEOTIDE SEQUENCE [LARGE SCALE GENOMIC DNA]</scope>
    <source>
        <strain evidence="3">ATCC MYA-4447 / BCRC 22081 / CBS 7064 / NBRC 10061 / NRRL Y-12695</strain>
    </source>
</reference>
<dbReference type="EMBL" id="FO082048">
    <property type="protein sequence ID" value="CCE84801.1"/>
    <property type="molecule type" value="Genomic_DNA"/>
</dbReference>
<organism evidence="2 3">
    <name type="scientific">Pichia sorbitophila (strain ATCC MYA-4447 / BCRC 22081 / CBS 7064 / NBRC 10061 / NRRL Y-12695)</name>
    <name type="common">Hybrid yeast</name>
    <dbReference type="NCBI Taxonomy" id="559304"/>
    <lineage>
        <taxon>Eukaryota</taxon>
        <taxon>Fungi</taxon>
        <taxon>Dikarya</taxon>
        <taxon>Ascomycota</taxon>
        <taxon>Saccharomycotina</taxon>
        <taxon>Pichiomycetes</taxon>
        <taxon>Debaryomycetaceae</taxon>
        <taxon>Millerozyma</taxon>
    </lineage>
</organism>
<sequence>MRIFRHPSALPEESSSNEHFERIGDYQVQPSNRNTSHTMDISSSRSISPRASIANSMALSDGETLQNDGNAQLELQERYTDNYGLYLPFLLRRYRYENEDRIGHGPIPNMTDNETMVDDSEQTDFILGKDISRFNVKRELIIAGEILKQNTYLFISKESFKTFKQLRSTAKKRRKSSVVIYDSDGHAKVVSPGAQGKVEMANPNAVVDDRPHIIPVEMKHEGMGLPLFKIQAPNFSLIRKNTPFIIFSRYREYPLPPNNQEIDKGEYPKSHETYQFCSVHVKHFYKVRRFTCSFTPAGSEPFKVLVFQHNYLSFADFNYRGTRFRVLGTSLSNMYVRHYNPSLKLVIVDRNKPSLCDELVNKKKGFEMSSLIKGKKKTEKKKLCEEPEDGMSNPYPSEACPFLRNMLSSSVSNEYSLVPRLSPPFGALSDALFYNDSFKSLLPKRYPEVGKIELYQDDSTIPPNTDINSTFSTDLDTLVLCAIMLTLRESNIRIAARSNSTHSFMSASISAPAI</sequence>
<evidence type="ECO:0000313" key="2">
    <source>
        <dbReference type="EMBL" id="CCE84801.1"/>
    </source>
</evidence>
<keyword evidence="3" id="KW-1185">Reference proteome</keyword>
<evidence type="ECO:0000313" key="1">
    <source>
        <dbReference type="EMBL" id="CCE83770.1"/>
    </source>
</evidence>
<dbReference type="eggNOG" id="ENOG502QR9U">
    <property type="taxonomic scope" value="Eukaryota"/>
</dbReference>
<accession>G8Y590</accession>
<protein>
    <submittedName>
        <fullName evidence="2">Piso0_004357 protein</fullName>
    </submittedName>
</protein>
<dbReference type="AlphaFoldDB" id="G8Y590"/>